<protein>
    <submittedName>
        <fullName evidence="1">Uncharacterized protein</fullName>
    </submittedName>
</protein>
<dbReference type="PANTHER" id="PTHR46890">
    <property type="entry name" value="NON-LTR RETROLELEMENT REVERSE TRANSCRIPTASE-LIKE PROTEIN-RELATED"/>
    <property type="match status" value="1"/>
</dbReference>
<dbReference type="EMBL" id="GBRH01246488">
    <property type="protein sequence ID" value="JAD51407.1"/>
    <property type="molecule type" value="Transcribed_RNA"/>
</dbReference>
<dbReference type="AlphaFoldDB" id="A0A0A9AWC7"/>
<evidence type="ECO:0000313" key="1">
    <source>
        <dbReference type="EMBL" id="JAD51407.1"/>
    </source>
</evidence>
<sequence length="71" mass="7853">MVLGFSQHWCTLVMKCVSSISFSVRVNGVFLEPFKPTRGIRQGDPISPYLFLLCAEGLTSMLKNSGPLFIS</sequence>
<dbReference type="PANTHER" id="PTHR46890:SF48">
    <property type="entry name" value="RNA-DIRECTED DNA POLYMERASE"/>
    <property type="match status" value="1"/>
</dbReference>
<proteinExistence type="predicted"/>
<dbReference type="InterPro" id="IPR052343">
    <property type="entry name" value="Retrotransposon-Effector_Assoc"/>
</dbReference>
<reference evidence="1" key="2">
    <citation type="journal article" date="2015" name="Data Brief">
        <title>Shoot transcriptome of the giant reed, Arundo donax.</title>
        <authorList>
            <person name="Barrero R.A."/>
            <person name="Guerrero F.D."/>
            <person name="Moolhuijzen P."/>
            <person name="Goolsby J.A."/>
            <person name="Tidwell J."/>
            <person name="Bellgard S.E."/>
            <person name="Bellgard M.I."/>
        </authorList>
    </citation>
    <scope>NUCLEOTIDE SEQUENCE</scope>
    <source>
        <tissue evidence="1">Shoot tissue taken approximately 20 cm above the soil surface</tissue>
    </source>
</reference>
<name>A0A0A9AWC7_ARUDO</name>
<organism evidence="1">
    <name type="scientific">Arundo donax</name>
    <name type="common">Giant reed</name>
    <name type="synonym">Donax arundinaceus</name>
    <dbReference type="NCBI Taxonomy" id="35708"/>
    <lineage>
        <taxon>Eukaryota</taxon>
        <taxon>Viridiplantae</taxon>
        <taxon>Streptophyta</taxon>
        <taxon>Embryophyta</taxon>
        <taxon>Tracheophyta</taxon>
        <taxon>Spermatophyta</taxon>
        <taxon>Magnoliopsida</taxon>
        <taxon>Liliopsida</taxon>
        <taxon>Poales</taxon>
        <taxon>Poaceae</taxon>
        <taxon>PACMAD clade</taxon>
        <taxon>Arundinoideae</taxon>
        <taxon>Arundineae</taxon>
        <taxon>Arundo</taxon>
    </lineage>
</organism>
<reference evidence="1" key="1">
    <citation type="submission" date="2014-09" db="EMBL/GenBank/DDBJ databases">
        <authorList>
            <person name="Magalhaes I.L.F."/>
            <person name="Oliveira U."/>
            <person name="Santos F.R."/>
            <person name="Vidigal T.H.D.A."/>
            <person name="Brescovit A.D."/>
            <person name="Santos A.J."/>
        </authorList>
    </citation>
    <scope>NUCLEOTIDE SEQUENCE</scope>
    <source>
        <tissue evidence="1">Shoot tissue taken approximately 20 cm above the soil surface</tissue>
    </source>
</reference>
<accession>A0A0A9AWC7</accession>